<reference evidence="1 2" key="1">
    <citation type="journal article" date="2023" name="Arcadia Sci">
        <title>De novo assembly of a long-read Amblyomma americanum tick genome.</title>
        <authorList>
            <person name="Chou S."/>
            <person name="Poskanzer K.E."/>
            <person name="Rollins M."/>
            <person name="Thuy-Boun P.S."/>
        </authorList>
    </citation>
    <scope>NUCLEOTIDE SEQUENCE [LARGE SCALE GENOMIC DNA]</scope>
    <source>
        <strain evidence="1">F_SG_1</strain>
        <tissue evidence="1">Salivary glands</tissue>
    </source>
</reference>
<gene>
    <name evidence="1" type="ORF">V5799_003607</name>
</gene>
<proteinExistence type="predicted"/>
<comment type="caution">
    <text evidence="1">The sequence shown here is derived from an EMBL/GenBank/DDBJ whole genome shotgun (WGS) entry which is preliminary data.</text>
</comment>
<accession>A0AAQ4D8G3</accession>
<dbReference type="AlphaFoldDB" id="A0AAQ4D8G3"/>
<evidence type="ECO:0000313" key="2">
    <source>
        <dbReference type="Proteomes" id="UP001321473"/>
    </source>
</evidence>
<keyword evidence="2" id="KW-1185">Reference proteome</keyword>
<dbReference type="Proteomes" id="UP001321473">
    <property type="component" value="Unassembled WGS sequence"/>
</dbReference>
<dbReference type="EMBL" id="JARKHS020033723">
    <property type="protein sequence ID" value="KAK8758753.1"/>
    <property type="molecule type" value="Genomic_DNA"/>
</dbReference>
<organism evidence="1 2">
    <name type="scientific">Amblyomma americanum</name>
    <name type="common">Lone star tick</name>
    <dbReference type="NCBI Taxonomy" id="6943"/>
    <lineage>
        <taxon>Eukaryota</taxon>
        <taxon>Metazoa</taxon>
        <taxon>Ecdysozoa</taxon>
        <taxon>Arthropoda</taxon>
        <taxon>Chelicerata</taxon>
        <taxon>Arachnida</taxon>
        <taxon>Acari</taxon>
        <taxon>Parasitiformes</taxon>
        <taxon>Ixodida</taxon>
        <taxon>Ixodoidea</taxon>
        <taxon>Ixodidae</taxon>
        <taxon>Amblyomminae</taxon>
        <taxon>Amblyomma</taxon>
    </lineage>
</organism>
<protein>
    <submittedName>
        <fullName evidence="1">Uncharacterized protein</fullName>
    </submittedName>
</protein>
<sequence>MHITTRHHPNIWRELDSTRKLPAKLSFTSLSYFYTEIDVCGTVMSGWWLLGGGCEAVCGVRNTLCNDLTTQSHSARYYW</sequence>
<evidence type="ECO:0000313" key="1">
    <source>
        <dbReference type="EMBL" id="KAK8758753.1"/>
    </source>
</evidence>
<name>A0AAQ4D8G3_AMBAM</name>